<keyword evidence="11" id="KW-1185">Reference proteome</keyword>
<keyword evidence="5" id="KW-0560">Oxidoreductase</keyword>
<dbReference type="PANTHER" id="PTHR33577">
    <property type="entry name" value="STERIGMATOCYSTIN BIOSYNTHESIS PEROXIDASE STCC-RELATED"/>
    <property type="match status" value="1"/>
</dbReference>
<evidence type="ECO:0000259" key="9">
    <source>
        <dbReference type="PROSITE" id="PS51405"/>
    </source>
</evidence>
<comment type="cofactor">
    <cofactor evidence="1">
        <name>heme b</name>
        <dbReference type="ChEBI" id="CHEBI:60344"/>
    </cofactor>
</comment>
<gene>
    <name evidence="10" type="ORF">BU16DRAFT_455430</name>
</gene>
<keyword evidence="4" id="KW-0479">Metal-binding</keyword>
<evidence type="ECO:0000256" key="5">
    <source>
        <dbReference type="ARBA" id="ARBA00023002"/>
    </source>
</evidence>
<proteinExistence type="inferred from homology"/>
<evidence type="ECO:0000256" key="8">
    <source>
        <dbReference type="SAM" id="SignalP"/>
    </source>
</evidence>
<feature type="signal peptide" evidence="8">
    <location>
        <begin position="1"/>
        <end position="21"/>
    </location>
</feature>
<evidence type="ECO:0000256" key="2">
    <source>
        <dbReference type="ARBA" id="ARBA00022559"/>
    </source>
</evidence>
<dbReference type="InterPro" id="IPR036851">
    <property type="entry name" value="Chloroperoxidase-like_sf"/>
</dbReference>
<dbReference type="EMBL" id="MU004185">
    <property type="protein sequence ID" value="KAF2498991.1"/>
    <property type="molecule type" value="Genomic_DNA"/>
</dbReference>
<dbReference type="GO" id="GO:0046872">
    <property type="term" value="F:metal ion binding"/>
    <property type="evidence" value="ECO:0007669"/>
    <property type="project" value="UniProtKB-KW"/>
</dbReference>
<reference evidence="10" key="1">
    <citation type="journal article" date="2020" name="Stud. Mycol.">
        <title>101 Dothideomycetes genomes: a test case for predicting lifestyles and emergence of pathogens.</title>
        <authorList>
            <person name="Haridas S."/>
            <person name="Albert R."/>
            <person name="Binder M."/>
            <person name="Bloem J."/>
            <person name="Labutti K."/>
            <person name="Salamov A."/>
            <person name="Andreopoulos B."/>
            <person name="Baker S."/>
            <person name="Barry K."/>
            <person name="Bills G."/>
            <person name="Bluhm B."/>
            <person name="Cannon C."/>
            <person name="Castanera R."/>
            <person name="Culley D."/>
            <person name="Daum C."/>
            <person name="Ezra D."/>
            <person name="Gonzalez J."/>
            <person name="Henrissat B."/>
            <person name="Kuo A."/>
            <person name="Liang C."/>
            <person name="Lipzen A."/>
            <person name="Lutzoni F."/>
            <person name="Magnuson J."/>
            <person name="Mondo S."/>
            <person name="Nolan M."/>
            <person name="Ohm R."/>
            <person name="Pangilinan J."/>
            <person name="Park H.-J."/>
            <person name="Ramirez L."/>
            <person name="Alfaro M."/>
            <person name="Sun H."/>
            <person name="Tritt A."/>
            <person name="Yoshinaga Y."/>
            <person name="Zwiers L.-H."/>
            <person name="Turgeon B."/>
            <person name="Goodwin S."/>
            <person name="Spatafora J."/>
            <person name="Crous P."/>
            <person name="Grigoriev I."/>
        </authorList>
    </citation>
    <scope>NUCLEOTIDE SEQUENCE</scope>
    <source>
        <strain evidence="10">CBS 269.34</strain>
    </source>
</reference>
<dbReference type="PROSITE" id="PS51405">
    <property type="entry name" value="HEME_HALOPEROXIDASE"/>
    <property type="match status" value="1"/>
</dbReference>
<protein>
    <submittedName>
        <fullName evidence="10">Cloroperoxidase</fullName>
    </submittedName>
</protein>
<comment type="similarity">
    <text evidence="7">Belongs to the chloroperoxidase family.</text>
</comment>
<evidence type="ECO:0000256" key="6">
    <source>
        <dbReference type="ARBA" id="ARBA00023004"/>
    </source>
</evidence>
<dbReference type="AlphaFoldDB" id="A0A6A6R2N8"/>
<accession>A0A6A6R2N8</accession>
<evidence type="ECO:0000256" key="4">
    <source>
        <dbReference type="ARBA" id="ARBA00022723"/>
    </source>
</evidence>
<dbReference type="PANTHER" id="PTHR33577:SF16">
    <property type="entry name" value="HEME HALOPEROXIDASE FAMILY PROFILE DOMAIN-CONTAINING PROTEIN"/>
    <property type="match status" value="1"/>
</dbReference>
<dbReference type="Gene3D" id="1.10.489.10">
    <property type="entry name" value="Chloroperoxidase-like"/>
    <property type="match status" value="1"/>
</dbReference>
<evidence type="ECO:0000256" key="1">
    <source>
        <dbReference type="ARBA" id="ARBA00001970"/>
    </source>
</evidence>
<sequence length="437" mass="47224">MMLSSAWFTLPLLSLSSFVHSFPTSDNFAKLKASPEQLHRALIEIRDKRLLISTGKPVDVSGKHAFQPPNFDAGDQRGPCPGLNALANHGYLPRDGIASMSKMMHRYSSRTVYGMGIDLGTLIGVMGTVYSGNPLSLDPGFSIGGESSKVSNILGNVLGLLGTPRGLDAAHNFIEADASNTRDDLYVTGDAATMNMTLFMDIYNSMGDVLTFDDVGARIAKRFEESKASNPHFYSGPYTGMIGRNAGYAFTTRLLSNHSAEHPLGQMTKNVLKSFWAVYEDSKQPSGLVYKRGQEQIPSNWYRIPVDYSLVQLNVDLLQWYLKYPATLSIGGNMGKVNSFVGVDFDDITGGVLNSATILEGNGLICFVLEVVKTFAPNSLATIFKTLATPLELITDTIAAPILSLACPEFEDLQTGGTDLWTKLVSFSGAAKAGSAL</sequence>
<dbReference type="OrthoDB" id="407298at2759"/>
<evidence type="ECO:0000313" key="10">
    <source>
        <dbReference type="EMBL" id="KAF2498991.1"/>
    </source>
</evidence>
<evidence type="ECO:0000256" key="3">
    <source>
        <dbReference type="ARBA" id="ARBA00022617"/>
    </source>
</evidence>
<dbReference type="SUPFAM" id="SSF47571">
    <property type="entry name" value="Cloroperoxidase"/>
    <property type="match status" value="1"/>
</dbReference>
<dbReference type="Pfam" id="PF01328">
    <property type="entry name" value="Peroxidase_2"/>
    <property type="match status" value="1"/>
</dbReference>
<evidence type="ECO:0000256" key="7">
    <source>
        <dbReference type="ARBA" id="ARBA00025795"/>
    </source>
</evidence>
<name>A0A6A6R2N8_9PEZI</name>
<keyword evidence="8" id="KW-0732">Signal</keyword>
<feature type="chain" id="PRO_5025359228" evidence="8">
    <location>
        <begin position="22"/>
        <end position="437"/>
    </location>
</feature>
<evidence type="ECO:0000313" key="11">
    <source>
        <dbReference type="Proteomes" id="UP000799750"/>
    </source>
</evidence>
<keyword evidence="3" id="KW-0349">Heme</keyword>
<organism evidence="10 11">
    <name type="scientific">Lophium mytilinum</name>
    <dbReference type="NCBI Taxonomy" id="390894"/>
    <lineage>
        <taxon>Eukaryota</taxon>
        <taxon>Fungi</taxon>
        <taxon>Dikarya</taxon>
        <taxon>Ascomycota</taxon>
        <taxon>Pezizomycotina</taxon>
        <taxon>Dothideomycetes</taxon>
        <taxon>Pleosporomycetidae</taxon>
        <taxon>Mytilinidiales</taxon>
        <taxon>Mytilinidiaceae</taxon>
        <taxon>Lophium</taxon>
    </lineage>
</organism>
<feature type="domain" description="Heme haloperoxidase family profile" evidence="9">
    <location>
        <begin position="62"/>
        <end position="315"/>
    </location>
</feature>
<keyword evidence="6" id="KW-0408">Iron</keyword>
<keyword evidence="2 10" id="KW-0575">Peroxidase</keyword>
<dbReference type="Proteomes" id="UP000799750">
    <property type="component" value="Unassembled WGS sequence"/>
</dbReference>
<dbReference type="GO" id="GO:0004601">
    <property type="term" value="F:peroxidase activity"/>
    <property type="evidence" value="ECO:0007669"/>
    <property type="project" value="UniProtKB-KW"/>
</dbReference>
<dbReference type="InterPro" id="IPR000028">
    <property type="entry name" value="Chloroperoxidase"/>
</dbReference>